<keyword evidence="1" id="KW-0812">Transmembrane</keyword>
<dbReference type="AlphaFoldDB" id="A0A3E0DYJ2"/>
<dbReference type="SUPFAM" id="SSF49344">
    <property type="entry name" value="CBD9-like"/>
    <property type="match status" value="1"/>
</dbReference>
<evidence type="ECO:0000259" key="2">
    <source>
        <dbReference type="Pfam" id="PF19313"/>
    </source>
</evidence>
<keyword evidence="1" id="KW-0472">Membrane</keyword>
<evidence type="ECO:0000313" key="3">
    <source>
        <dbReference type="EMBL" id="REG87151.1"/>
    </source>
</evidence>
<proteinExistence type="predicted"/>
<accession>A0A3E0DYJ2</accession>
<comment type="caution">
    <text evidence="3">The sequence shown here is derived from an EMBL/GenBank/DDBJ whole genome shotgun (WGS) entry which is preliminary data.</text>
</comment>
<reference evidence="3 4" key="1">
    <citation type="submission" date="2018-08" db="EMBL/GenBank/DDBJ databases">
        <title>Genomic Encyclopedia of Archaeal and Bacterial Type Strains, Phase II (KMG-II): from individual species to whole genera.</title>
        <authorList>
            <person name="Goeker M."/>
        </authorList>
    </citation>
    <scope>NUCLEOTIDE SEQUENCE [LARGE SCALE GENOMIC DNA]</scope>
    <source>
        <strain evidence="3 4">DSM 15986</strain>
    </source>
</reference>
<keyword evidence="4" id="KW-1185">Reference proteome</keyword>
<feature type="domain" description="DUF5916" evidence="2">
    <location>
        <begin position="278"/>
        <end position="684"/>
    </location>
</feature>
<keyword evidence="1" id="KW-1133">Transmembrane helix</keyword>
<sequence length="773" mass="88973">MKGKILRGLSAVLTINIKAKELAWYGNNFAKYPKPMRSLVYILFLSFFITAAFAQKEPAPEQSNAFAFKLKEPIKLDGILDEAIWMDAEGWNGDFMQYFPSDTSRAKINTRVKVAFDDNNIYLAAIMENNEDRDYISTSLRRDYRGEANDGVTFVFDTFNDKTNAFQFGVNPYGVQREGLLSNGGSRSEDLSLAWDNKWFAEATILEDRWVVEAIIPLSTLRFQDGSQNWNVNFYRIDSHLPERSTWSPIPRNFSIISLAFSRKLIFEEPLQKNSANISLIPYIAGRTSKNFLEGTKEDMTPAIGGDAKIGIGPALNLDLTINPDFSQVEVDEQVTNLDRFEIFFPERRQFFLENADLFASFGHPLARPFFSRRIGVDRDENTGQNIQNKIIYGARLSGKVTDDWRIGMMNMQTASDEEAGIAGKNFSVLALQKKVFNRSNIGMIFVDRESLALDEYQSLFNPDEYNRLLGLEYNLASADNRWTGKAFYHRTFEKDLGKNPGTFNAYILYNDLHWNWSVSYLDIGESYNPVVGFVPRVDYKRLNPDISYSFFPKSRIINRHGPTAEYELRWNETLGTTDRDLNIGYEVRFQSLAQLSVTQNNKYVYLFNDFDPTRTGGEKLKAGTGYNNNTIELQFQSNPRKAFNVNLRSEFGEYFTGSIASFRGEMGLRMGYTANVSMNFSYNKIELPEPQNDADLFLIGPRIDITFTKSLFWTTFIQYNNQIDNLNINTRLQWRFAPVSDFFLVYTDNYFPGDFMPKQRSLVLKLNYWLNL</sequence>
<name>A0A3E0DYJ2_9BACT</name>
<gene>
    <name evidence="3" type="ORF">C8N25_111130</name>
</gene>
<evidence type="ECO:0000313" key="4">
    <source>
        <dbReference type="Proteomes" id="UP000256405"/>
    </source>
</evidence>
<dbReference type="EMBL" id="QUNF01000011">
    <property type="protein sequence ID" value="REG87151.1"/>
    <property type="molecule type" value="Genomic_DNA"/>
</dbReference>
<evidence type="ECO:0000256" key="1">
    <source>
        <dbReference type="SAM" id="Phobius"/>
    </source>
</evidence>
<dbReference type="Proteomes" id="UP000256405">
    <property type="component" value="Unassembled WGS sequence"/>
</dbReference>
<organism evidence="3 4">
    <name type="scientific">Algoriphagus antarcticus</name>
    <dbReference type="NCBI Taxonomy" id="238540"/>
    <lineage>
        <taxon>Bacteria</taxon>
        <taxon>Pseudomonadati</taxon>
        <taxon>Bacteroidota</taxon>
        <taxon>Cytophagia</taxon>
        <taxon>Cytophagales</taxon>
        <taxon>Cyclobacteriaceae</taxon>
        <taxon>Algoriphagus</taxon>
    </lineage>
</organism>
<dbReference type="InterPro" id="IPR045670">
    <property type="entry name" value="DUF5916"/>
</dbReference>
<feature type="transmembrane region" description="Helical" evidence="1">
    <location>
        <begin position="38"/>
        <end position="54"/>
    </location>
</feature>
<dbReference type="CDD" id="cd09618">
    <property type="entry name" value="CBM9_like_2"/>
    <property type="match status" value="1"/>
</dbReference>
<dbReference type="Pfam" id="PF19313">
    <property type="entry name" value="DUF5916"/>
    <property type="match status" value="1"/>
</dbReference>
<dbReference type="Gene3D" id="2.60.40.1190">
    <property type="match status" value="1"/>
</dbReference>
<protein>
    <recommendedName>
        <fullName evidence="2">DUF5916 domain-containing protein</fullName>
    </recommendedName>
</protein>